<evidence type="ECO:0000259" key="7">
    <source>
        <dbReference type="PROSITE" id="PS50263"/>
    </source>
</evidence>
<evidence type="ECO:0000313" key="8">
    <source>
        <dbReference type="EMBL" id="KAJ3628706.1"/>
    </source>
</evidence>
<evidence type="ECO:0000256" key="5">
    <source>
        <dbReference type="ARBA" id="ARBA00041576"/>
    </source>
</evidence>
<dbReference type="FunFam" id="3.60.110.10:FF:000002">
    <property type="entry name" value="Nitrilase family member 2"/>
    <property type="match status" value="1"/>
</dbReference>
<dbReference type="EMBL" id="JALNTZ010001101">
    <property type="protein sequence ID" value="KAJ3628706.1"/>
    <property type="molecule type" value="Genomic_DNA"/>
</dbReference>
<dbReference type="InterPro" id="IPR036526">
    <property type="entry name" value="C-N_Hydrolase_sf"/>
</dbReference>
<sequence length="288" mass="31975">MSKKFQLGLVQLSVGGDKGHNIARAISFVQEASKKGANVVALPECWNSPYGTDYFSEYAEKIDNSKNTESPSVTAMQRMAIENSVYLIGGSIPEKEGDRLYNTSCVFNPEGKLIAKHRKLHLYDLDIPGKIKFQESSTLSAGNKLTVFDTPYGKFGLGICYDIRFVEYASVLTAKGCQILCYPGAFNKTTGEAHWELLQRGRAVDNQVYVCTISPARHSPKENPSPSSYVAWGHSMVVNPWGTTIAKAEEEEKIIIADIDLSKVEEIRKNIPILTQKRKDVYSLPTEL</sequence>
<dbReference type="InterPro" id="IPR045254">
    <property type="entry name" value="Nit1/2_C-N_Hydrolase"/>
</dbReference>
<dbReference type="PANTHER" id="PTHR23088:SF30">
    <property type="entry name" value="OMEGA-AMIDASE NIT2"/>
    <property type="match status" value="1"/>
</dbReference>
<evidence type="ECO:0000256" key="6">
    <source>
        <dbReference type="ARBA" id="ARBA00048745"/>
    </source>
</evidence>
<evidence type="ECO:0000313" key="9">
    <source>
        <dbReference type="Proteomes" id="UP001168821"/>
    </source>
</evidence>
<reference evidence="8" key="1">
    <citation type="journal article" date="2023" name="G3 (Bethesda)">
        <title>Whole genome assemblies of Zophobas morio and Tenebrio molitor.</title>
        <authorList>
            <person name="Kaur S."/>
            <person name="Stinson S.A."/>
            <person name="diCenzo G.C."/>
        </authorList>
    </citation>
    <scope>NUCLEOTIDE SEQUENCE</scope>
    <source>
        <strain evidence="8">QUZm001</strain>
    </source>
</reference>
<organism evidence="8 9">
    <name type="scientific">Zophobas morio</name>
    <dbReference type="NCBI Taxonomy" id="2755281"/>
    <lineage>
        <taxon>Eukaryota</taxon>
        <taxon>Metazoa</taxon>
        <taxon>Ecdysozoa</taxon>
        <taxon>Arthropoda</taxon>
        <taxon>Hexapoda</taxon>
        <taxon>Insecta</taxon>
        <taxon>Pterygota</taxon>
        <taxon>Neoptera</taxon>
        <taxon>Endopterygota</taxon>
        <taxon>Coleoptera</taxon>
        <taxon>Polyphaga</taxon>
        <taxon>Cucujiformia</taxon>
        <taxon>Tenebrionidae</taxon>
        <taxon>Zophobas</taxon>
    </lineage>
</organism>
<dbReference type="AlphaFoldDB" id="A0AA38HKD4"/>
<dbReference type="PANTHER" id="PTHR23088">
    <property type="entry name" value="NITRILASE-RELATED"/>
    <property type="match status" value="1"/>
</dbReference>
<dbReference type="InterPro" id="IPR003010">
    <property type="entry name" value="C-N_Hydrolase"/>
</dbReference>
<dbReference type="EC" id="3.5.1.3" evidence="4"/>
<gene>
    <name evidence="8" type="ORF">Zmor_003944</name>
</gene>
<evidence type="ECO:0000256" key="3">
    <source>
        <dbReference type="ARBA" id="ARBA00036637"/>
    </source>
</evidence>
<comment type="catalytic activity">
    <reaction evidence="3">
        <text>2-oxoglutaramate + H2O = 2-oxoglutarate + NH4(+)</text>
        <dbReference type="Rhea" id="RHEA:32963"/>
        <dbReference type="ChEBI" id="CHEBI:15377"/>
        <dbReference type="ChEBI" id="CHEBI:16769"/>
        <dbReference type="ChEBI" id="CHEBI:16810"/>
        <dbReference type="ChEBI" id="CHEBI:28938"/>
        <dbReference type="EC" id="3.5.1.3"/>
    </reaction>
    <physiologicalReaction direction="left-to-right" evidence="3">
        <dbReference type="Rhea" id="RHEA:32964"/>
    </physiologicalReaction>
</comment>
<keyword evidence="9" id="KW-1185">Reference proteome</keyword>
<dbReference type="GO" id="GO:0050152">
    <property type="term" value="F:omega-amidase activity"/>
    <property type="evidence" value="ECO:0007669"/>
    <property type="project" value="UniProtKB-EC"/>
</dbReference>
<comment type="caution">
    <text evidence="8">The sequence shown here is derived from an EMBL/GenBank/DDBJ whole genome shotgun (WGS) entry which is preliminary data.</text>
</comment>
<evidence type="ECO:0000256" key="2">
    <source>
        <dbReference type="ARBA" id="ARBA00022801"/>
    </source>
</evidence>
<comment type="catalytic activity">
    <reaction evidence="6">
        <text>2-oxosuccinamate + H2O = oxaloacetate + NH4(+)</text>
        <dbReference type="Rhea" id="RHEA:59412"/>
        <dbReference type="ChEBI" id="CHEBI:15377"/>
        <dbReference type="ChEBI" id="CHEBI:16452"/>
        <dbReference type="ChEBI" id="CHEBI:28938"/>
        <dbReference type="ChEBI" id="CHEBI:57735"/>
        <dbReference type="EC" id="3.5.1.3"/>
    </reaction>
    <physiologicalReaction direction="left-to-right" evidence="6">
        <dbReference type="Rhea" id="RHEA:59413"/>
    </physiologicalReaction>
</comment>
<dbReference type="Pfam" id="PF00795">
    <property type="entry name" value="CN_hydrolase"/>
    <property type="match status" value="1"/>
</dbReference>
<dbReference type="GO" id="GO:0005739">
    <property type="term" value="C:mitochondrion"/>
    <property type="evidence" value="ECO:0007669"/>
    <property type="project" value="TreeGrafter"/>
</dbReference>
<dbReference type="SUPFAM" id="SSF56317">
    <property type="entry name" value="Carbon-nitrogen hydrolase"/>
    <property type="match status" value="1"/>
</dbReference>
<dbReference type="Gene3D" id="3.60.110.10">
    <property type="entry name" value="Carbon-nitrogen hydrolase"/>
    <property type="match status" value="1"/>
</dbReference>
<dbReference type="GO" id="GO:0006528">
    <property type="term" value="P:asparagine metabolic process"/>
    <property type="evidence" value="ECO:0007669"/>
    <property type="project" value="TreeGrafter"/>
</dbReference>
<dbReference type="GO" id="GO:0006541">
    <property type="term" value="P:glutamine metabolic process"/>
    <property type="evidence" value="ECO:0007669"/>
    <property type="project" value="TreeGrafter"/>
</dbReference>
<comment type="similarity">
    <text evidence="1">Belongs to the carbon-nitrogen hydrolase superfamily. NIT1/NIT2 family.</text>
</comment>
<accession>A0AA38HKD4</accession>
<dbReference type="CDD" id="cd07572">
    <property type="entry name" value="nit"/>
    <property type="match status" value="1"/>
</dbReference>
<name>A0AA38HKD4_9CUCU</name>
<dbReference type="GO" id="GO:0006107">
    <property type="term" value="P:oxaloacetate metabolic process"/>
    <property type="evidence" value="ECO:0007669"/>
    <property type="project" value="TreeGrafter"/>
</dbReference>
<proteinExistence type="inferred from homology"/>
<evidence type="ECO:0000256" key="4">
    <source>
        <dbReference type="ARBA" id="ARBA00039118"/>
    </source>
</evidence>
<feature type="domain" description="CN hydrolase" evidence="7">
    <location>
        <begin position="5"/>
        <end position="261"/>
    </location>
</feature>
<dbReference type="Proteomes" id="UP001168821">
    <property type="component" value="Unassembled WGS sequence"/>
</dbReference>
<keyword evidence="2" id="KW-0378">Hydrolase</keyword>
<protein>
    <recommendedName>
        <fullName evidence="4">omega-amidase</fullName>
        <ecNumber evidence="4">3.5.1.3</ecNumber>
    </recommendedName>
    <alternativeName>
        <fullName evidence="5">Nitrilase homolog 2</fullName>
    </alternativeName>
</protein>
<dbReference type="PROSITE" id="PS50263">
    <property type="entry name" value="CN_HYDROLASE"/>
    <property type="match status" value="1"/>
</dbReference>
<evidence type="ECO:0000256" key="1">
    <source>
        <dbReference type="ARBA" id="ARBA00010613"/>
    </source>
</evidence>